<name>A0AAD1H554_MYCXE</name>
<accession>A0AAD1H554</accession>
<evidence type="ECO:0000256" key="2">
    <source>
        <dbReference type="SAM" id="MobiDB-lite"/>
    </source>
</evidence>
<evidence type="ECO:0000313" key="4">
    <source>
        <dbReference type="Proteomes" id="UP000464624"/>
    </source>
</evidence>
<comment type="similarity">
    <text evidence="1">Belongs to the Rv0495c family.</text>
</comment>
<dbReference type="EMBL" id="AP022314">
    <property type="protein sequence ID" value="BBU24435.1"/>
    <property type="molecule type" value="Genomic_DNA"/>
</dbReference>
<organism evidence="3 4">
    <name type="scientific">Mycobacterium xenopi</name>
    <dbReference type="NCBI Taxonomy" id="1789"/>
    <lineage>
        <taxon>Bacteria</taxon>
        <taxon>Bacillati</taxon>
        <taxon>Actinomycetota</taxon>
        <taxon>Actinomycetes</taxon>
        <taxon>Mycobacteriales</taxon>
        <taxon>Mycobacteriaceae</taxon>
        <taxon>Mycobacterium</taxon>
    </lineage>
</organism>
<feature type="region of interest" description="Disordered" evidence="2">
    <location>
        <begin position="1"/>
        <end position="40"/>
    </location>
</feature>
<gene>
    <name evidence="3" type="ORF">MYXE_42250</name>
</gene>
<evidence type="ECO:0000313" key="3">
    <source>
        <dbReference type="EMBL" id="BBU24435.1"/>
    </source>
</evidence>
<feature type="compositionally biased region" description="Basic and acidic residues" evidence="2">
    <location>
        <begin position="11"/>
        <end position="25"/>
    </location>
</feature>
<reference evidence="3 4" key="1">
    <citation type="submission" date="2019-12" db="EMBL/GenBank/DDBJ databases">
        <title>Complete genome sequence of Mycolicibacterium xenopi str. JCM15661T.</title>
        <authorList>
            <person name="Yoshida M."/>
            <person name="Fukano H."/>
            <person name="Asakura T."/>
            <person name="Hoshino Y."/>
        </authorList>
    </citation>
    <scope>NUCLEOTIDE SEQUENCE [LARGE SCALE GENOMIC DNA]</scope>
    <source>
        <strain evidence="3 4">JCM 15661T</strain>
    </source>
</reference>
<dbReference type="AlphaFoldDB" id="A0AAD1H554"/>
<proteinExistence type="inferred from homology"/>
<sequence>MASRQVTASGDARRSDAARDVERKTFSSTVETVAASQPDHPGEVELDFTREWVEFYDPDNPEHLIAADLTWLLSRWTCVFGTPACRGTVAGRPNDGCCSHGAFLCDDDDRARLDDAVSKLTDKEWQFREQGLSRKGYLELDEHDDEQQWRTRKYKGACIFLNRPGFKGGAGCALHIKALKLRVAPLTMKPDVCWQLPIRRSQEWVTRPDGSEILKTTITEYDRRSWGPGGADLHWFCTGDPAAHVGAKQVWESLAAELTELIGDKAYAEMAAMCKRRNQLGLVAVHPATRAAE</sequence>
<dbReference type="Proteomes" id="UP000464624">
    <property type="component" value="Chromosome"/>
</dbReference>
<dbReference type="Pfam" id="PF11307">
    <property type="entry name" value="DUF3109"/>
    <property type="match status" value="1"/>
</dbReference>
<evidence type="ECO:0008006" key="5">
    <source>
        <dbReference type="Google" id="ProtNLM"/>
    </source>
</evidence>
<dbReference type="InterPro" id="IPR021458">
    <property type="entry name" value="Rv0495c"/>
</dbReference>
<evidence type="ECO:0000256" key="1">
    <source>
        <dbReference type="ARBA" id="ARBA00093770"/>
    </source>
</evidence>
<protein>
    <recommendedName>
        <fullName evidence="5">DUF3109 family protein</fullName>
    </recommendedName>
</protein>
<feature type="compositionally biased region" description="Polar residues" evidence="2">
    <location>
        <begin position="26"/>
        <end position="35"/>
    </location>
</feature>
<dbReference type="KEGG" id="mxe:MYXE_42250"/>